<dbReference type="InterPro" id="IPR036641">
    <property type="entry name" value="HPT_dom_sf"/>
</dbReference>
<evidence type="ECO:0000256" key="1">
    <source>
        <dbReference type="SAM" id="MobiDB-lite"/>
    </source>
</evidence>
<name>A0ABS4Z4Z4_9ACTN</name>
<feature type="compositionally biased region" description="Gly residues" evidence="1">
    <location>
        <begin position="1"/>
        <end position="10"/>
    </location>
</feature>
<dbReference type="Proteomes" id="UP000758168">
    <property type="component" value="Unassembled WGS sequence"/>
</dbReference>
<accession>A0ABS4Z4Z4</accession>
<evidence type="ECO:0008006" key="4">
    <source>
        <dbReference type="Google" id="ProtNLM"/>
    </source>
</evidence>
<organism evidence="2 3">
    <name type="scientific">Microlunatus capsulatus</name>
    <dbReference type="NCBI Taxonomy" id="99117"/>
    <lineage>
        <taxon>Bacteria</taxon>
        <taxon>Bacillati</taxon>
        <taxon>Actinomycetota</taxon>
        <taxon>Actinomycetes</taxon>
        <taxon>Propionibacteriales</taxon>
        <taxon>Propionibacteriaceae</taxon>
        <taxon>Microlunatus</taxon>
    </lineage>
</organism>
<comment type="caution">
    <text evidence="2">The sequence shown here is derived from an EMBL/GenBank/DDBJ whole genome shotgun (WGS) entry which is preliminary data.</text>
</comment>
<evidence type="ECO:0000313" key="3">
    <source>
        <dbReference type="Proteomes" id="UP000758168"/>
    </source>
</evidence>
<sequence>MPGREAGGASGLSHGDRAVQPDGPQDRSAPAQHAPRPAGPTREWQMTPQEQDMMACFRQDYLDLLDGRVATIERLVAQHEVEPAHVALLSLESSSAMVGAAELAAVVRELRGVLDGAGADELEALTARLAVEAAAVARRLGEPAERAG</sequence>
<feature type="region of interest" description="Disordered" evidence="1">
    <location>
        <begin position="1"/>
        <end position="50"/>
    </location>
</feature>
<dbReference type="Gene3D" id="1.20.120.160">
    <property type="entry name" value="HPT domain"/>
    <property type="match status" value="1"/>
</dbReference>
<dbReference type="RefSeq" id="WP_210053479.1">
    <property type="nucleotide sequence ID" value="NZ_BAAAMH010000006.1"/>
</dbReference>
<dbReference type="SUPFAM" id="SSF47226">
    <property type="entry name" value="Histidine-containing phosphotransfer domain, HPT domain"/>
    <property type="match status" value="1"/>
</dbReference>
<evidence type="ECO:0000313" key="2">
    <source>
        <dbReference type="EMBL" id="MBP2416039.1"/>
    </source>
</evidence>
<protein>
    <recommendedName>
        <fullName evidence="4">HPt domain-containing protein</fullName>
    </recommendedName>
</protein>
<reference evidence="2 3" key="1">
    <citation type="submission" date="2021-03" db="EMBL/GenBank/DDBJ databases">
        <title>Sequencing the genomes of 1000 actinobacteria strains.</title>
        <authorList>
            <person name="Klenk H.-P."/>
        </authorList>
    </citation>
    <scope>NUCLEOTIDE SEQUENCE [LARGE SCALE GENOMIC DNA]</scope>
    <source>
        <strain evidence="2 3">DSM 12936</strain>
    </source>
</reference>
<proteinExistence type="predicted"/>
<dbReference type="EMBL" id="JAGIOB010000001">
    <property type="protein sequence ID" value="MBP2416039.1"/>
    <property type="molecule type" value="Genomic_DNA"/>
</dbReference>
<keyword evidence="3" id="KW-1185">Reference proteome</keyword>
<gene>
    <name evidence="2" type="ORF">JOF54_000961</name>
</gene>